<dbReference type="Proteomes" id="UP001595758">
    <property type="component" value="Unassembled WGS sequence"/>
</dbReference>
<proteinExistence type="predicted"/>
<accession>A0ABV8CGK4</accession>
<comment type="caution">
    <text evidence="1">The sequence shown here is derived from an EMBL/GenBank/DDBJ whole genome shotgun (WGS) entry which is preliminary data.</text>
</comment>
<protein>
    <submittedName>
        <fullName evidence="1">Uncharacterized protein</fullName>
    </submittedName>
</protein>
<organism evidence="1 2">
    <name type="scientific">Legionella dresdenensis</name>
    <dbReference type="NCBI Taxonomy" id="450200"/>
    <lineage>
        <taxon>Bacteria</taxon>
        <taxon>Pseudomonadati</taxon>
        <taxon>Pseudomonadota</taxon>
        <taxon>Gammaproteobacteria</taxon>
        <taxon>Legionellales</taxon>
        <taxon>Legionellaceae</taxon>
        <taxon>Legionella</taxon>
    </lineage>
</organism>
<dbReference type="RefSeq" id="WP_382343655.1">
    <property type="nucleotide sequence ID" value="NZ_JBHSAB010000023.1"/>
</dbReference>
<evidence type="ECO:0000313" key="1">
    <source>
        <dbReference type="EMBL" id="MFC3909439.1"/>
    </source>
</evidence>
<reference evidence="2" key="1">
    <citation type="journal article" date="2019" name="Int. J. Syst. Evol. Microbiol.">
        <title>The Global Catalogue of Microorganisms (GCM) 10K type strain sequencing project: providing services to taxonomists for standard genome sequencing and annotation.</title>
        <authorList>
            <consortium name="The Broad Institute Genomics Platform"/>
            <consortium name="The Broad Institute Genome Sequencing Center for Infectious Disease"/>
            <person name="Wu L."/>
            <person name="Ma J."/>
        </authorList>
    </citation>
    <scope>NUCLEOTIDE SEQUENCE [LARGE SCALE GENOMIC DNA]</scope>
    <source>
        <strain evidence="2">CCUG 59858</strain>
    </source>
</reference>
<evidence type="ECO:0000313" key="2">
    <source>
        <dbReference type="Proteomes" id="UP001595758"/>
    </source>
</evidence>
<keyword evidence="2" id="KW-1185">Reference proteome</keyword>
<name>A0ABV8CGK4_9GAMM</name>
<dbReference type="EMBL" id="JBHSAB010000023">
    <property type="protein sequence ID" value="MFC3909439.1"/>
    <property type="molecule type" value="Genomic_DNA"/>
</dbReference>
<gene>
    <name evidence="1" type="ORF">ACFORL_10185</name>
</gene>
<sequence length="44" mass="5145">MIGDFMQCTVLGFNEEQIRLGFSCIFDDIPIQTEEDFLKVQEED</sequence>